<dbReference type="EMBL" id="CP007151">
    <property type="protein sequence ID" value="AHI29895.1"/>
    <property type="molecule type" value="Genomic_DNA"/>
</dbReference>
<protein>
    <submittedName>
        <fullName evidence="1">Uncharacterized protein</fullName>
    </submittedName>
</protein>
<dbReference type="Proteomes" id="UP000061489">
    <property type="component" value="Chromosome"/>
</dbReference>
<dbReference type="KEGG" id="msx:AU14_00560"/>
<sequence length="113" mass="12476">MQYVVIFEVDDEVLVVPLADGRLTNGPRISMGAPHLARTEAWLMPIWGMLMLARSVCEPTGMVICSATTVPDGARIKAVRASALSIMFFFFIDCSPLEPDLPENCYRIDVDKA</sequence>
<accession>W5YLK0</accession>
<dbReference type="AlphaFoldDB" id="W5YLK0"/>
<organism evidence="1 2">
    <name type="scientific">Marinobacter similis</name>
    <dbReference type="NCBI Taxonomy" id="1420916"/>
    <lineage>
        <taxon>Bacteria</taxon>
        <taxon>Pseudomonadati</taxon>
        <taxon>Pseudomonadota</taxon>
        <taxon>Gammaproteobacteria</taxon>
        <taxon>Pseudomonadales</taxon>
        <taxon>Marinobacteraceae</taxon>
        <taxon>Marinobacter</taxon>
    </lineage>
</organism>
<proteinExistence type="predicted"/>
<reference evidence="1 2" key="1">
    <citation type="journal article" date="2014" name="Genome Announc.">
        <title>Draft Genome Sequences of Marinobacter similis A3d10T and Marinobacter salarius R9SW1T.</title>
        <authorList>
            <person name="Ivanova E.P."/>
            <person name="Ng H.J."/>
            <person name="Webb H.K."/>
            <person name="Feng G."/>
            <person name="Oshima K."/>
            <person name="Hattori M."/>
            <person name="Ohkuma M."/>
            <person name="Sergeev A.F."/>
            <person name="Mikhailov V.V."/>
            <person name="Crawford R.J."/>
            <person name="Sawabe T."/>
        </authorList>
    </citation>
    <scope>NUCLEOTIDE SEQUENCE [LARGE SCALE GENOMIC DNA]</scope>
    <source>
        <strain evidence="1 2">A3d10</strain>
    </source>
</reference>
<gene>
    <name evidence="1" type="ORF">AU14_00560</name>
</gene>
<evidence type="ECO:0000313" key="2">
    <source>
        <dbReference type="Proteomes" id="UP000061489"/>
    </source>
</evidence>
<name>W5YLK0_9GAMM</name>
<evidence type="ECO:0000313" key="1">
    <source>
        <dbReference type="EMBL" id="AHI29895.1"/>
    </source>
</evidence>
<dbReference type="HOGENOM" id="CLU_2130503_0_0_6"/>
<keyword evidence="2" id="KW-1185">Reference proteome</keyword>
<dbReference type="STRING" id="1420916.AU14_00560"/>